<dbReference type="InterPro" id="IPR004761">
    <property type="entry name" value="Spore_GerAB"/>
</dbReference>
<feature type="transmembrane region" description="Helical" evidence="8">
    <location>
        <begin position="342"/>
        <end position="359"/>
    </location>
</feature>
<evidence type="ECO:0000256" key="7">
    <source>
        <dbReference type="ARBA" id="ARBA00023136"/>
    </source>
</evidence>
<dbReference type="NCBIfam" id="TIGR00912">
    <property type="entry name" value="2A0309"/>
    <property type="match status" value="1"/>
</dbReference>
<dbReference type="Gene3D" id="1.20.1740.10">
    <property type="entry name" value="Amino acid/polyamine transporter I"/>
    <property type="match status" value="1"/>
</dbReference>
<comment type="caution">
    <text evidence="9">The sequence shown here is derived from an EMBL/GenBank/DDBJ whole genome shotgun (WGS) entry which is preliminary data.</text>
</comment>
<keyword evidence="7 8" id="KW-0472">Membrane</keyword>
<comment type="similarity">
    <text evidence="2">Belongs to the amino acid-polyamine-organocation (APC) superfamily. Spore germination protein (SGP) (TC 2.A.3.9) family.</text>
</comment>
<name>A0A2T0AYL3_9FIRM</name>
<dbReference type="GO" id="GO:0016020">
    <property type="term" value="C:membrane"/>
    <property type="evidence" value="ECO:0007669"/>
    <property type="project" value="UniProtKB-SubCell"/>
</dbReference>
<keyword evidence="4" id="KW-0309">Germination</keyword>
<protein>
    <submittedName>
        <fullName evidence="9">Spore germination protein YndE</fullName>
    </submittedName>
</protein>
<reference evidence="9 10" key="1">
    <citation type="submission" date="2018-03" db="EMBL/GenBank/DDBJ databases">
        <title>Genome sequence of Moorella humiferrea DSM 23265.</title>
        <authorList>
            <person name="Poehlein A."/>
            <person name="Daniel R."/>
        </authorList>
    </citation>
    <scope>NUCLEOTIDE SEQUENCE [LARGE SCALE GENOMIC DNA]</scope>
    <source>
        <strain evidence="9 10">DSM 23265</strain>
    </source>
</reference>
<evidence type="ECO:0000256" key="4">
    <source>
        <dbReference type="ARBA" id="ARBA00022544"/>
    </source>
</evidence>
<proteinExistence type="inferred from homology"/>
<accession>A0A2T0AYL3</accession>
<feature type="transmembrane region" description="Helical" evidence="8">
    <location>
        <begin position="305"/>
        <end position="322"/>
    </location>
</feature>
<evidence type="ECO:0000256" key="3">
    <source>
        <dbReference type="ARBA" id="ARBA00022448"/>
    </source>
</evidence>
<evidence type="ECO:0000256" key="5">
    <source>
        <dbReference type="ARBA" id="ARBA00022692"/>
    </source>
</evidence>
<feature type="transmembrane region" description="Helical" evidence="8">
    <location>
        <begin position="146"/>
        <end position="167"/>
    </location>
</feature>
<feature type="transmembrane region" description="Helical" evidence="8">
    <location>
        <begin position="81"/>
        <end position="101"/>
    </location>
</feature>
<comment type="subcellular location">
    <subcellularLocation>
        <location evidence="1">Membrane</location>
        <topology evidence="1">Multi-pass membrane protein</topology>
    </subcellularLocation>
</comment>
<evidence type="ECO:0000256" key="1">
    <source>
        <dbReference type="ARBA" id="ARBA00004141"/>
    </source>
</evidence>
<sequence length="375" mass="42024">MLTREKIGTDEAFFLTVAAMIEVGTLMGARDIAEKVGVDTWLVSPLETLFSLAAVYILTHLAMKFPEEDFFGFSRKIVGRWLAWPLSLGLAFYWLALAAHVARITTDVVKNSLLARTPAEVVLASLLLAAAYLAAKGLEPLARACIIITIVTLPLLMLLFVLVLPHLRLDNFLPIMPRGPWPVLQLAFWRISNAEEMSLFLILVPFMQQPNEAWRAAGKGYLLIMAVVITVLTTCQGVLGAETLKRTVIPGLTVTQLAEFAGTFIERISLLFISLWILLAFPTVTALLWAGAYLAGSSMFKLKDYRPLVFFYLPFVFFLARLPKSNLEVKSFFYFLQPLGFAYLWVIPVFLYIIAVIRFPGRLKEKAGKFPGRKR</sequence>
<evidence type="ECO:0000256" key="6">
    <source>
        <dbReference type="ARBA" id="ARBA00022989"/>
    </source>
</evidence>
<dbReference type="OrthoDB" id="2716906at2"/>
<feature type="transmembrane region" description="Helical" evidence="8">
    <location>
        <begin position="113"/>
        <end position="134"/>
    </location>
</feature>
<evidence type="ECO:0000256" key="8">
    <source>
        <dbReference type="SAM" id="Phobius"/>
    </source>
</evidence>
<dbReference type="Proteomes" id="UP000238415">
    <property type="component" value="Unassembled WGS sequence"/>
</dbReference>
<feature type="transmembrane region" description="Helical" evidence="8">
    <location>
        <begin position="268"/>
        <end position="293"/>
    </location>
</feature>
<feature type="transmembrane region" description="Helical" evidence="8">
    <location>
        <begin position="220"/>
        <end position="239"/>
    </location>
</feature>
<evidence type="ECO:0000313" key="9">
    <source>
        <dbReference type="EMBL" id="PRR75999.1"/>
    </source>
</evidence>
<keyword evidence="5 8" id="KW-0812">Transmembrane</keyword>
<evidence type="ECO:0000256" key="2">
    <source>
        <dbReference type="ARBA" id="ARBA00007998"/>
    </source>
</evidence>
<dbReference type="Pfam" id="PF03845">
    <property type="entry name" value="Spore_permease"/>
    <property type="match status" value="1"/>
</dbReference>
<dbReference type="PANTHER" id="PTHR34975:SF2">
    <property type="entry name" value="SPORE GERMINATION PROTEIN A2"/>
    <property type="match status" value="1"/>
</dbReference>
<evidence type="ECO:0000313" key="10">
    <source>
        <dbReference type="Proteomes" id="UP000238415"/>
    </source>
</evidence>
<dbReference type="AlphaFoldDB" id="A0A2T0AYL3"/>
<organism evidence="9 10">
    <name type="scientific">Neomoorella humiferrea</name>
    <dbReference type="NCBI Taxonomy" id="676965"/>
    <lineage>
        <taxon>Bacteria</taxon>
        <taxon>Bacillati</taxon>
        <taxon>Bacillota</taxon>
        <taxon>Clostridia</taxon>
        <taxon>Neomoorellales</taxon>
        <taxon>Neomoorellaceae</taxon>
        <taxon>Neomoorella</taxon>
    </lineage>
</organism>
<dbReference type="PANTHER" id="PTHR34975">
    <property type="entry name" value="SPORE GERMINATION PROTEIN A2"/>
    <property type="match status" value="1"/>
</dbReference>
<feature type="transmembrane region" description="Helical" evidence="8">
    <location>
        <begin position="41"/>
        <end position="61"/>
    </location>
</feature>
<dbReference type="EMBL" id="PVXM01000002">
    <property type="protein sequence ID" value="PRR75999.1"/>
    <property type="molecule type" value="Genomic_DNA"/>
</dbReference>
<dbReference type="RefSeq" id="WP_106004149.1">
    <property type="nucleotide sequence ID" value="NZ_CP136419.1"/>
</dbReference>
<keyword evidence="10" id="KW-1185">Reference proteome</keyword>
<keyword evidence="3" id="KW-0813">Transport</keyword>
<gene>
    <name evidence="9" type="primary">yndE_1</name>
    <name evidence="9" type="ORF">MOHU_00950</name>
</gene>
<dbReference type="GO" id="GO:0009847">
    <property type="term" value="P:spore germination"/>
    <property type="evidence" value="ECO:0007669"/>
    <property type="project" value="InterPro"/>
</dbReference>
<keyword evidence="6 8" id="KW-1133">Transmembrane helix</keyword>